<feature type="region of interest" description="Disordered" evidence="1">
    <location>
        <begin position="292"/>
        <end position="330"/>
    </location>
</feature>
<dbReference type="GO" id="GO:0042834">
    <property type="term" value="F:peptidoglycan binding"/>
    <property type="evidence" value="ECO:0007669"/>
    <property type="project" value="InterPro"/>
</dbReference>
<reference evidence="4" key="1">
    <citation type="submission" date="2019-01" db="EMBL/GenBank/DDBJ databases">
        <title>Gri0909 isolated from a small marine red alga.</title>
        <authorList>
            <person name="Kim J."/>
            <person name="Jeong S.E."/>
            <person name="Jeon C.O."/>
        </authorList>
    </citation>
    <scope>NUCLEOTIDE SEQUENCE [LARGE SCALE GENOMIC DNA]</scope>
    <source>
        <strain evidence="4">Gri0909</strain>
    </source>
</reference>
<dbReference type="Gene3D" id="3.30.70.1070">
    <property type="entry name" value="Sporulation related repeat"/>
    <property type="match status" value="1"/>
</dbReference>
<organism evidence="3 4">
    <name type="scientific">Hwanghaeella grinnelliae</name>
    <dbReference type="NCBI Taxonomy" id="2500179"/>
    <lineage>
        <taxon>Bacteria</taxon>
        <taxon>Pseudomonadati</taxon>
        <taxon>Pseudomonadota</taxon>
        <taxon>Alphaproteobacteria</taxon>
        <taxon>Rhodospirillales</taxon>
        <taxon>Rhodospirillaceae</taxon>
        <taxon>Hwanghaeella</taxon>
    </lineage>
</organism>
<name>A0A3S2Z5U1_9PROT</name>
<gene>
    <name evidence="3" type="ORF">EOI86_18215</name>
</gene>
<dbReference type="EMBL" id="SADE01000003">
    <property type="protein sequence ID" value="RVU34782.1"/>
    <property type="molecule type" value="Genomic_DNA"/>
</dbReference>
<protein>
    <submittedName>
        <fullName evidence="3">SPOR domain-containing protein</fullName>
    </submittedName>
</protein>
<dbReference type="AlphaFoldDB" id="A0A3S2Z5U1"/>
<dbReference type="Pfam" id="PF05036">
    <property type="entry name" value="SPOR"/>
    <property type="match status" value="1"/>
</dbReference>
<dbReference type="SUPFAM" id="SSF110997">
    <property type="entry name" value="Sporulation related repeat"/>
    <property type="match status" value="1"/>
</dbReference>
<dbReference type="InterPro" id="IPR036680">
    <property type="entry name" value="SPOR-like_sf"/>
</dbReference>
<feature type="compositionally biased region" description="Low complexity" evidence="1">
    <location>
        <begin position="320"/>
        <end position="330"/>
    </location>
</feature>
<keyword evidence="4" id="KW-1185">Reference proteome</keyword>
<proteinExistence type="predicted"/>
<comment type="caution">
    <text evidence="3">The sequence shown here is derived from an EMBL/GenBank/DDBJ whole genome shotgun (WGS) entry which is preliminary data.</text>
</comment>
<dbReference type="PROSITE" id="PS51724">
    <property type="entry name" value="SPOR"/>
    <property type="match status" value="1"/>
</dbReference>
<dbReference type="RefSeq" id="WP_127766932.1">
    <property type="nucleotide sequence ID" value="NZ_SADE01000003.1"/>
</dbReference>
<dbReference type="OrthoDB" id="7390864at2"/>
<feature type="domain" description="SPOR" evidence="2">
    <location>
        <begin position="343"/>
        <end position="428"/>
    </location>
</feature>
<evidence type="ECO:0000313" key="3">
    <source>
        <dbReference type="EMBL" id="RVU34782.1"/>
    </source>
</evidence>
<dbReference type="Proteomes" id="UP000287447">
    <property type="component" value="Unassembled WGS sequence"/>
</dbReference>
<evidence type="ECO:0000259" key="2">
    <source>
        <dbReference type="PROSITE" id="PS51724"/>
    </source>
</evidence>
<feature type="region of interest" description="Disordered" evidence="1">
    <location>
        <begin position="249"/>
        <end position="277"/>
    </location>
</feature>
<sequence>MLKNVPAAENPGLRANRNAIPVRIAAVSAAVMLLAACSQGGQNGADGGLFESKPKAEKQVGFSPEERLLAQTAPKFQVGDWFRYDNPAVTWRVVAVRGDEVDWVADSGETQTTGHNPLMPALAWASEGRGSGRRLISDVNGALFPLQVGQRMTFKSTVSTDKPPYAWEFQWVCEISSETQVVGPAGTYNTYEVPCGRQRPDEVTFYYAPRVGNYVRLDAANTKGSGIIRRDLLSFERVAYLQDGTRIVSSGGEDYQPGFKQTDPETPPPPAEPYAGVQPLPVQVSDAMADLKNGQKAGGQQSAPTNLSAAQNTGAPKQETAGTSAAPAASQAATAAPKQVAAAPATGSYLVHLASYKNPKNADSGWANLKGRFPNLLSGLSPTVMRADLGTKGIFHRLYAGPVANAEDAKKLCAAFKQRGVYCMPSKP</sequence>
<evidence type="ECO:0000313" key="4">
    <source>
        <dbReference type="Proteomes" id="UP000287447"/>
    </source>
</evidence>
<feature type="compositionally biased region" description="Polar residues" evidence="1">
    <location>
        <begin position="298"/>
        <end position="315"/>
    </location>
</feature>
<accession>A0A3S2Z5U1</accession>
<dbReference type="InterPro" id="IPR007730">
    <property type="entry name" value="SPOR-like_dom"/>
</dbReference>
<evidence type="ECO:0000256" key="1">
    <source>
        <dbReference type="SAM" id="MobiDB-lite"/>
    </source>
</evidence>